<dbReference type="Gene3D" id="3.40.50.300">
    <property type="entry name" value="P-loop containing nucleotide triphosphate hydrolases"/>
    <property type="match status" value="1"/>
</dbReference>
<keyword evidence="4" id="KW-1185">Reference proteome</keyword>
<gene>
    <name evidence="3" type="ORF">V5O48_011622</name>
</gene>
<dbReference type="Pfam" id="PF24883">
    <property type="entry name" value="NPHP3_N"/>
    <property type="match status" value="1"/>
</dbReference>
<feature type="domain" description="Nephrocystin 3-like N-terminal" evidence="2">
    <location>
        <begin position="79"/>
        <end position="257"/>
    </location>
</feature>
<dbReference type="Proteomes" id="UP001465976">
    <property type="component" value="Unassembled WGS sequence"/>
</dbReference>
<dbReference type="InterPro" id="IPR056884">
    <property type="entry name" value="NPHP3-like_N"/>
</dbReference>
<evidence type="ECO:0000259" key="2">
    <source>
        <dbReference type="Pfam" id="PF24883"/>
    </source>
</evidence>
<dbReference type="EMBL" id="JBAHYK010000953">
    <property type="protein sequence ID" value="KAL0570342.1"/>
    <property type="molecule type" value="Genomic_DNA"/>
</dbReference>
<dbReference type="InterPro" id="IPR027417">
    <property type="entry name" value="P-loop_NTPase"/>
</dbReference>
<evidence type="ECO:0000313" key="4">
    <source>
        <dbReference type="Proteomes" id="UP001465976"/>
    </source>
</evidence>
<keyword evidence="1" id="KW-0677">Repeat</keyword>
<evidence type="ECO:0000313" key="3">
    <source>
        <dbReference type="EMBL" id="KAL0570342.1"/>
    </source>
</evidence>
<accession>A0ABR3F530</accession>
<evidence type="ECO:0000256" key="1">
    <source>
        <dbReference type="ARBA" id="ARBA00022737"/>
    </source>
</evidence>
<name>A0ABR3F530_9AGAR</name>
<reference evidence="3 4" key="1">
    <citation type="submission" date="2024-02" db="EMBL/GenBank/DDBJ databases">
        <title>A draft genome for the cacao thread blight pathogen Marasmius crinis-equi.</title>
        <authorList>
            <person name="Cohen S.P."/>
            <person name="Baruah I.K."/>
            <person name="Amoako-Attah I."/>
            <person name="Bukari Y."/>
            <person name="Meinhardt L.W."/>
            <person name="Bailey B.A."/>
        </authorList>
    </citation>
    <scope>NUCLEOTIDE SEQUENCE [LARGE SCALE GENOMIC DNA]</scope>
    <source>
        <strain evidence="3 4">GH-76</strain>
    </source>
</reference>
<organism evidence="3 4">
    <name type="scientific">Marasmius crinis-equi</name>
    <dbReference type="NCBI Taxonomy" id="585013"/>
    <lineage>
        <taxon>Eukaryota</taxon>
        <taxon>Fungi</taxon>
        <taxon>Dikarya</taxon>
        <taxon>Basidiomycota</taxon>
        <taxon>Agaricomycotina</taxon>
        <taxon>Agaricomycetes</taxon>
        <taxon>Agaricomycetidae</taxon>
        <taxon>Agaricales</taxon>
        <taxon>Marasmiineae</taxon>
        <taxon>Marasmiaceae</taxon>
        <taxon>Marasmius</taxon>
    </lineage>
</organism>
<dbReference type="PANTHER" id="PTHR10039">
    <property type="entry name" value="AMELOGENIN"/>
    <property type="match status" value="1"/>
</dbReference>
<comment type="caution">
    <text evidence="3">The sequence shown here is derived from an EMBL/GenBank/DDBJ whole genome shotgun (WGS) entry which is preliminary data.</text>
</comment>
<dbReference type="PANTHER" id="PTHR10039:SF17">
    <property type="entry name" value="FUNGAL STAND N-TERMINAL GOODBYE DOMAIN-CONTAINING PROTEIN-RELATED"/>
    <property type="match status" value="1"/>
</dbReference>
<dbReference type="SUPFAM" id="SSF52540">
    <property type="entry name" value="P-loop containing nucleoside triphosphate hydrolases"/>
    <property type="match status" value="1"/>
</dbReference>
<protein>
    <recommendedName>
        <fullName evidence="2">Nephrocystin 3-like N-terminal domain-containing protein</fullName>
    </recommendedName>
</protein>
<sequence>METHNTNTGSGSQYNNNGPGLQNIHIGANIDRKLLFRFWGTRGLTRFAARKVLWEEIKGVGASHRAEQQYARGECLEGTREEVLADIHGWRISRSGAFPPILWLSGAAGIGKTSIAMSIAKSCEDDGLVCSFFFFRTDSRRNNPSSLMLSIAHGLAVTNASAREAISDIITANPALLEAQLEDQFKELVLQPSAAAVLQGKSQSQVRQSRSEGPDLVIIDGLDECSDEETQLRILSTIASGYRRSPQFPLRFLVCSRSESWLQEAFDAQPLHPLTKHLALDRDTIPGEDIERYYRHEFDGIRTSPKYRRIRFPVPWPSKEALRRLLENSSGQFVYAVTATGFVKSGSFNPVKQLQIILEYSPEKQLSKSPFPQLDRLYYIVVCASTGNDEGGAQRNTLVSILAVILLVSESCARPSPEFIELLLGLSEGEVDLALRSMHSVLDIRGSTDSIRVFHTSFTEYLQDELRSGQFYIDEEKQHRSLASFWLRALAREAIASPKIILKPDSRSQPVGDLIDGWAAFCLQDDLMMDPEFSCEVDSVCYAILSAFPSRDQLIAQLASVRLLPSHKLAHQLHVNDTVIGLASGDVLSTLELLESCRLATSRKKTGSEDVCPLLSPFLVDFLANPTRSGEFFLEKETQHRSLALRWIQTLAIPEPGSIPGPAGKHG</sequence>
<proteinExistence type="predicted"/>